<dbReference type="AlphaFoldDB" id="A0A2S4PNW9"/>
<comment type="caution">
    <text evidence="1">The sequence shown here is derived from an EMBL/GenBank/DDBJ whole genome shotgun (WGS) entry which is preliminary data.</text>
</comment>
<organism evidence="1 2">
    <name type="scientific">Erysiphe pulchra</name>
    <dbReference type="NCBI Taxonomy" id="225359"/>
    <lineage>
        <taxon>Eukaryota</taxon>
        <taxon>Fungi</taxon>
        <taxon>Dikarya</taxon>
        <taxon>Ascomycota</taxon>
        <taxon>Pezizomycotina</taxon>
        <taxon>Leotiomycetes</taxon>
        <taxon>Erysiphales</taxon>
        <taxon>Erysiphaceae</taxon>
        <taxon>Erysiphe</taxon>
    </lineage>
</organism>
<evidence type="ECO:0000313" key="1">
    <source>
        <dbReference type="EMBL" id="POS83726.1"/>
    </source>
</evidence>
<dbReference type="Proteomes" id="UP000237438">
    <property type="component" value="Unassembled WGS sequence"/>
</dbReference>
<dbReference type="EMBL" id="PEDP01001397">
    <property type="protein sequence ID" value="POS83726.1"/>
    <property type="molecule type" value="Genomic_DNA"/>
</dbReference>
<name>A0A2S4PNW9_9PEZI</name>
<proteinExistence type="predicted"/>
<protein>
    <submittedName>
        <fullName evidence="1">Uncharacterized protein</fullName>
    </submittedName>
</protein>
<sequence length="256" mass="29225">MAKSQNEKAELIIFEGEEFDSDSEFEVKNLDQEIFLNPFHIVGIWTKKLLEGASAESMLKSNVNCYKTQNQKFIAAPIKFSKGSYSSQNIRVDDVMIPYSNENGYGQKYLYICLSNVLEKFITSTFETSYVNLKTAKFQGNEGEWWKTIYDIKDSFHVINKRQKSTPVSIRKIMRRTKKGLRANLILEFSLSTRTNGDNWSCRMETTILVKVISGYITSIGVDIEPPTPIGSVPGKPMPRDTASENILTNLEKFRI</sequence>
<reference evidence="1 2" key="1">
    <citation type="submission" date="2017-10" db="EMBL/GenBank/DDBJ databases">
        <title>Development of genomic resources for the powdery mildew, Erysiphe pulchra.</title>
        <authorList>
            <person name="Wadl P.A."/>
            <person name="Mack B.M."/>
            <person name="Moore G."/>
            <person name="Beltz S.B."/>
        </authorList>
    </citation>
    <scope>NUCLEOTIDE SEQUENCE [LARGE SCALE GENOMIC DNA]</scope>
    <source>
        <strain evidence="1">Cflorida</strain>
    </source>
</reference>
<dbReference type="OrthoDB" id="10355928at2759"/>
<evidence type="ECO:0000313" key="2">
    <source>
        <dbReference type="Proteomes" id="UP000237438"/>
    </source>
</evidence>
<keyword evidence="2" id="KW-1185">Reference proteome</keyword>
<gene>
    <name evidence="1" type="ORF">EPUL_005146</name>
</gene>
<accession>A0A2S4PNW9</accession>